<dbReference type="STRING" id="1346286.SAMN05444362_104209"/>
<accession>A0A1M4ZWG5</accession>
<evidence type="ECO:0000313" key="4">
    <source>
        <dbReference type="Proteomes" id="UP000184480"/>
    </source>
</evidence>
<protein>
    <submittedName>
        <fullName evidence="3">Cell fate regulator YaaT, PSP1 superfamily (Controls sporulation, competence, biofilm development)</fullName>
    </submittedName>
</protein>
<evidence type="ECO:0000313" key="3">
    <source>
        <dbReference type="EMBL" id="SHF22187.1"/>
    </source>
</evidence>
<proteinExistence type="predicted"/>
<organism evidence="3 4">
    <name type="scientific">Dysgonomonas macrotermitis</name>
    <dbReference type="NCBI Taxonomy" id="1346286"/>
    <lineage>
        <taxon>Bacteria</taxon>
        <taxon>Pseudomonadati</taxon>
        <taxon>Bacteroidota</taxon>
        <taxon>Bacteroidia</taxon>
        <taxon>Bacteroidales</taxon>
        <taxon>Dysgonomonadaceae</taxon>
        <taxon>Dysgonomonas</taxon>
    </lineage>
</organism>
<dbReference type="EMBL" id="FQUC01000004">
    <property type="protein sequence ID" value="SHF22187.1"/>
    <property type="molecule type" value="Genomic_DNA"/>
</dbReference>
<evidence type="ECO:0000256" key="1">
    <source>
        <dbReference type="SAM" id="MobiDB-lite"/>
    </source>
</evidence>
<keyword evidence="4" id="KW-1185">Reference proteome</keyword>
<dbReference type="PANTHER" id="PTHR43830:SF3">
    <property type="entry name" value="PROTEIN PSP1"/>
    <property type="match status" value="1"/>
</dbReference>
<dbReference type="Pfam" id="PF04468">
    <property type="entry name" value="PSP1"/>
    <property type="match status" value="1"/>
</dbReference>
<dbReference type="PANTHER" id="PTHR43830">
    <property type="entry name" value="PROTEIN PSP1"/>
    <property type="match status" value="1"/>
</dbReference>
<feature type="region of interest" description="Disordered" evidence="1">
    <location>
        <begin position="419"/>
        <end position="530"/>
    </location>
</feature>
<evidence type="ECO:0000259" key="2">
    <source>
        <dbReference type="PROSITE" id="PS51411"/>
    </source>
</evidence>
<feature type="compositionally biased region" description="Basic and acidic residues" evidence="1">
    <location>
        <begin position="419"/>
        <end position="437"/>
    </location>
</feature>
<name>A0A1M4ZWG5_9BACT</name>
<sequence length="530" mass="59094">MEFSLNQDRGSKRINDCKGTCKTPIGCTCKGDKVAEQGETSIGTAIKMASTIENNLCTCGKNPGGACGCKTGEGCGCGSSKSGESKGCGGCSKKSKCCCTKGTHKLEVFDWLSDLPEAEASSQMVEVQFKNTRKGYYLNSNNLELYKGDVVAVEATPGHDIGEVTLTGKLVPLQMRKNNYRSQTGEHKRIYRIAKPADIDKYNEAKALEHKTMLRAREIAEELGLQMKISDVEYQGDGNKAIFYYIADERVDFRQLIKVYAEKFRVKIEMKQIGARQEAGRVGGIGPCGRELCCSSSMSNFVSVSTSAARFQDISLNPQKLAGQCGKLKCCLNYEVDTYVEAQRKLPSRETVLDTKDGSYFHFKTDILSGTMTYSTDKNFAANLVSLPKDRVYEVIRMNKNGNKPVKLTLDEDEVNEKLQPKDILEQENINRFDNKGSRNNGKKKVVRGDKRQPENENRAQNQAPRNKDQNSNNNQRANNKEAVATNNNEPRNNAESQQRNRNRNNRNRNRNRNGDNRAQGKENNSPNEG</sequence>
<feature type="domain" description="PSP1 C-terminal" evidence="2">
    <location>
        <begin position="188"/>
        <end position="273"/>
    </location>
</feature>
<dbReference type="RefSeq" id="WP_062182018.1">
    <property type="nucleotide sequence ID" value="NZ_BBXL01000015.1"/>
</dbReference>
<gene>
    <name evidence="3" type="ORF">SAMN05444362_104209</name>
</gene>
<dbReference type="Proteomes" id="UP000184480">
    <property type="component" value="Unassembled WGS sequence"/>
</dbReference>
<feature type="compositionally biased region" description="Polar residues" evidence="1">
    <location>
        <begin position="485"/>
        <end position="498"/>
    </location>
</feature>
<dbReference type="InterPro" id="IPR007557">
    <property type="entry name" value="PSP1_C"/>
</dbReference>
<feature type="compositionally biased region" description="Basic residues" evidence="1">
    <location>
        <begin position="501"/>
        <end position="512"/>
    </location>
</feature>
<dbReference type="OrthoDB" id="9779344at2"/>
<feature type="compositionally biased region" description="Basic and acidic residues" evidence="1">
    <location>
        <begin position="447"/>
        <end position="458"/>
    </location>
</feature>
<dbReference type="InterPro" id="IPR047767">
    <property type="entry name" value="PSP1-like"/>
</dbReference>
<dbReference type="GO" id="GO:0005737">
    <property type="term" value="C:cytoplasm"/>
    <property type="evidence" value="ECO:0007669"/>
    <property type="project" value="TreeGrafter"/>
</dbReference>
<dbReference type="AlphaFoldDB" id="A0A1M4ZWG5"/>
<reference evidence="4" key="1">
    <citation type="submission" date="2016-11" db="EMBL/GenBank/DDBJ databases">
        <authorList>
            <person name="Varghese N."/>
            <person name="Submissions S."/>
        </authorList>
    </citation>
    <scope>NUCLEOTIDE SEQUENCE [LARGE SCALE GENOMIC DNA]</scope>
    <source>
        <strain evidence="4">DSM 27370</strain>
    </source>
</reference>
<dbReference type="NCBIfam" id="NF041131">
    <property type="entry name" value="RicT_YaaT_fam"/>
    <property type="match status" value="1"/>
</dbReference>
<dbReference type="PROSITE" id="PS51411">
    <property type="entry name" value="PSP1_C"/>
    <property type="match status" value="1"/>
</dbReference>